<feature type="chain" id="PRO_5001577836" evidence="1">
    <location>
        <begin position="20"/>
        <end position="508"/>
    </location>
</feature>
<dbReference type="eggNOG" id="COG2939">
    <property type="taxonomic scope" value="Bacteria"/>
</dbReference>
<dbReference type="OrthoDB" id="9770107at2"/>
<dbReference type="GO" id="GO:0006508">
    <property type="term" value="P:proteolysis"/>
    <property type="evidence" value="ECO:0007669"/>
    <property type="project" value="InterPro"/>
</dbReference>
<sequence length="508" mass="55667">MRAWLIALGLALSMGPAFADEPAKTGTSGPTASAADIPEAKSFSSDHTFKLRGQTIKYTTVAGETYLRNEKDQPTASIFSVAYVRNGISDPTTRPVTFVFNGGPGSASLWLHMGAFGPKQVITPSDARGVGAPPYTIQDNQNSLLDVSDLVFIDPVGTGYSRPLGETEGKEFYGVNEDAESIAEFIRVWLTENGRWNSPKFLAGESYGTTRAAALTEKLQGGWNGIGLNGVILISAILDFQNARFAPGNDSAHIAFFPTEAAIAWYHGKANKARWNDNFDAFVADARTYATDTLAPALIRGSTLTTEQKSALASDMSDYLGVSAKWIELANLRVDPTRFRKELLRNEGYTVGRFDGRYKGIDSEGTADTPENDPSGYGMDTAYVAAINDYLTRELKVDFTRPYKVLTGEPGSQWNWSMNEQGWPAYVNVTPWLGKGMRENPDLKVLLASGWYDLATPFFGAEMAMYQNGVVLDRVQFDYYDAGHMMYLKESDGTKLSNDVRNFIQAGQ</sequence>
<keyword evidence="3" id="KW-1185">Reference proteome</keyword>
<dbReference type="Pfam" id="PF00450">
    <property type="entry name" value="Peptidase_S10"/>
    <property type="match status" value="1"/>
</dbReference>
<dbReference type="STRING" id="1280952.HJA_14429"/>
<dbReference type="Gene3D" id="3.40.50.1820">
    <property type="entry name" value="alpha/beta hydrolase"/>
    <property type="match status" value="1"/>
</dbReference>
<name>A0A059F885_9PROT</name>
<dbReference type="PATRIC" id="fig|1280952.3.peg.2886"/>
<dbReference type="SUPFAM" id="SSF53474">
    <property type="entry name" value="alpha/beta-Hydrolases"/>
    <property type="match status" value="1"/>
</dbReference>
<evidence type="ECO:0000313" key="3">
    <source>
        <dbReference type="Proteomes" id="UP000024816"/>
    </source>
</evidence>
<dbReference type="RefSeq" id="WP_035583547.1">
    <property type="nucleotide sequence ID" value="NZ_ARYJ01000011.1"/>
</dbReference>
<keyword evidence="1" id="KW-0732">Signal</keyword>
<organism evidence="2 3">
    <name type="scientific">Hyphomonas jannaschiana VP2</name>
    <dbReference type="NCBI Taxonomy" id="1280952"/>
    <lineage>
        <taxon>Bacteria</taxon>
        <taxon>Pseudomonadati</taxon>
        <taxon>Pseudomonadota</taxon>
        <taxon>Alphaproteobacteria</taxon>
        <taxon>Hyphomonadales</taxon>
        <taxon>Hyphomonadaceae</taxon>
        <taxon>Hyphomonas</taxon>
    </lineage>
</organism>
<keyword evidence="2" id="KW-0378">Hydrolase</keyword>
<dbReference type="EMBL" id="ARYJ01000011">
    <property type="protein sequence ID" value="KCZ86805.1"/>
    <property type="molecule type" value="Genomic_DNA"/>
</dbReference>
<reference evidence="2 3" key="1">
    <citation type="journal article" date="2014" name="Antonie Van Leeuwenhoek">
        <title>Hyphomonas beringensis sp. nov. and Hyphomonas chukchiensis sp. nov., isolated from surface seawater of the Bering Sea and Chukchi Sea.</title>
        <authorList>
            <person name="Li C."/>
            <person name="Lai Q."/>
            <person name="Li G."/>
            <person name="Dong C."/>
            <person name="Wang J."/>
            <person name="Liao Y."/>
            <person name="Shao Z."/>
        </authorList>
    </citation>
    <scope>NUCLEOTIDE SEQUENCE [LARGE SCALE GENOMIC DNA]</scope>
    <source>
        <strain evidence="2 3">VP2</strain>
    </source>
</reference>
<gene>
    <name evidence="2" type="ORF">HJA_14429</name>
</gene>
<dbReference type="GO" id="GO:0004185">
    <property type="term" value="F:serine-type carboxypeptidase activity"/>
    <property type="evidence" value="ECO:0007669"/>
    <property type="project" value="InterPro"/>
</dbReference>
<proteinExistence type="predicted"/>
<evidence type="ECO:0000313" key="2">
    <source>
        <dbReference type="EMBL" id="KCZ86805.1"/>
    </source>
</evidence>
<dbReference type="InterPro" id="IPR029058">
    <property type="entry name" value="AB_hydrolase_fold"/>
</dbReference>
<dbReference type="AlphaFoldDB" id="A0A059F885"/>
<dbReference type="InterPro" id="IPR001563">
    <property type="entry name" value="Peptidase_S10"/>
</dbReference>
<accession>A0A059F885</accession>
<comment type="caution">
    <text evidence="2">The sequence shown here is derived from an EMBL/GenBank/DDBJ whole genome shotgun (WGS) entry which is preliminary data.</text>
</comment>
<keyword evidence="2" id="KW-0121">Carboxypeptidase</keyword>
<evidence type="ECO:0000256" key="1">
    <source>
        <dbReference type="SAM" id="SignalP"/>
    </source>
</evidence>
<keyword evidence="2" id="KW-0645">Protease</keyword>
<protein>
    <submittedName>
        <fullName evidence="2">Serine carboxypeptidase, putative</fullName>
    </submittedName>
</protein>
<dbReference type="Proteomes" id="UP000024816">
    <property type="component" value="Unassembled WGS sequence"/>
</dbReference>
<feature type="signal peptide" evidence="1">
    <location>
        <begin position="1"/>
        <end position="19"/>
    </location>
</feature>